<reference evidence="1" key="2">
    <citation type="submission" date="2025-09" db="UniProtKB">
        <authorList>
            <consortium name="Ensembl"/>
        </authorList>
    </citation>
    <scope>IDENTIFICATION</scope>
</reference>
<sequence length="61" mass="7474">ILFKNVYLEVGLIKKSFYFQRNELNWTTHPHINSSVLITSKEVLYIFIDYKIYQRKCIYQI</sequence>
<organism evidence="1 2">
    <name type="scientific">Rhinopithecus roxellana</name>
    <name type="common">Golden snub-nosed monkey</name>
    <name type="synonym">Pygathrix roxellana</name>
    <dbReference type="NCBI Taxonomy" id="61622"/>
    <lineage>
        <taxon>Eukaryota</taxon>
        <taxon>Metazoa</taxon>
        <taxon>Chordata</taxon>
        <taxon>Craniata</taxon>
        <taxon>Vertebrata</taxon>
        <taxon>Euteleostomi</taxon>
        <taxon>Mammalia</taxon>
        <taxon>Eutheria</taxon>
        <taxon>Euarchontoglires</taxon>
        <taxon>Primates</taxon>
        <taxon>Haplorrhini</taxon>
        <taxon>Catarrhini</taxon>
        <taxon>Cercopithecidae</taxon>
        <taxon>Colobinae</taxon>
        <taxon>Rhinopithecus</taxon>
    </lineage>
</organism>
<keyword evidence="2" id="KW-1185">Reference proteome</keyword>
<accession>A0A2K6QW97</accession>
<evidence type="ECO:0000313" key="1">
    <source>
        <dbReference type="Ensembl" id="ENSRROP00000033064.1"/>
    </source>
</evidence>
<dbReference type="OMA" id="NWTTHPH"/>
<reference evidence="1" key="1">
    <citation type="submission" date="2025-08" db="UniProtKB">
        <authorList>
            <consortium name="Ensembl"/>
        </authorList>
    </citation>
    <scope>IDENTIFICATION</scope>
</reference>
<dbReference type="GeneTree" id="ENSGT00910000148331"/>
<evidence type="ECO:0000313" key="2">
    <source>
        <dbReference type="Proteomes" id="UP000233200"/>
    </source>
</evidence>
<protein>
    <submittedName>
        <fullName evidence="1">Uncharacterized protein</fullName>
    </submittedName>
</protein>
<dbReference type="Ensembl" id="ENSRROT00000057500.1">
    <property type="protein sequence ID" value="ENSRROP00000033064.1"/>
    <property type="gene ID" value="ENSRROG00000040165.1"/>
</dbReference>
<dbReference type="Proteomes" id="UP000233200">
    <property type="component" value="Unplaced"/>
</dbReference>
<proteinExistence type="predicted"/>
<dbReference type="AlphaFoldDB" id="A0A2K6QW97"/>
<name>A0A2K6QW97_RHIRO</name>